<protein>
    <submittedName>
        <fullName evidence="1">Uncharacterized protein</fullName>
    </submittedName>
</protein>
<name>A0ABV2LY47_9FLAO</name>
<accession>A0ABV2LY47</accession>
<comment type="caution">
    <text evidence="1">The sequence shown here is derived from an EMBL/GenBank/DDBJ whole genome shotgun (WGS) entry which is preliminary data.</text>
</comment>
<dbReference type="Proteomes" id="UP001549146">
    <property type="component" value="Unassembled WGS sequence"/>
</dbReference>
<evidence type="ECO:0000313" key="1">
    <source>
        <dbReference type="EMBL" id="MET3732562.1"/>
    </source>
</evidence>
<dbReference type="RefSeq" id="WP_354509902.1">
    <property type="nucleotide sequence ID" value="NZ_JBEPMO010000014.1"/>
</dbReference>
<proteinExistence type="predicted"/>
<organism evidence="1 2">
    <name type="scientific">Moheibacter stercoris</name>
    <dbReference type="NCBI Taxonomy" id="1628251"/>
    <lineage>
        <taxon>Bacteria</taxon>
        <taxon>Pseudomonadati</taxon>
        <taxon>Bacteroidota</taxon>
        <taxon>Flavobacteriia</taxon>
        <taxon>Flavobacteriales</taxon>
        <taxon>Weeksellaceae</taxon>
        <taxon>Moheibacter</taxon>
    </lineage>
</organism>
<dbReference type="EMBL" id="JBEPMO010000014">
    <property type="protein sequence ID" value="MET3732562.1"/>
    <property type="molecule type" value="Genomic_DNA"/>
</dbReference>
<sequence>MHITNKITLFFTSILVFLFIIQCSNDDGLFQENFDESMVYTSLEDLQLELLQNDTIQFDLPTDETDTTFQTPGGIRLIFPPNSIVPIGGGNGDGGSGGGGETPVPPYTVYVTEIYKRGDFVRNYFQTYQEEFPLVSGGAFSVLVRDANGNLMSVENVQAFVPYKTKATGYVNDMNAFQFVGIPTLPGYASNSSEIQVPIVYDPTSGPTGEFHHANIALGWNHIGSRLNMTESTQITVKVTNAPDYFDTRVFFVMDDFTMITEIYTIEGDQLKTLLESVPKNATGKLIAISLIEDQLFFASQDITINGNDHFDLTVAPGTLEELQALLETID</sequence>
<gene>
    <name evidence="1" type="ORF">ABID46_002151</name>
</gene>
<reference evidence="1 2" key="1">
    <citation type="submission" date="2024-06" db="EMBL/GenBank/DDBJ databases">
        <title>Genomic Encyclopedia of Type Strains, Phase IV (KMG-IV): sequencing the most valuable type-strain genomes for metagenomic binning, comparative biology and taxonomic classification.</title>
        <authorList>
            <person name="Goeker M."/>
        </authorList>
    </citation>
    <scope>NUCLEOTIDE SEQUENCE [LARGE SCALE GENOMIC DNA]</scope>
    <source>
        <strain evidence="1 2">DSM 29388</strain>
    </source>
</reference>
<keyword evidence="2" id="KW-1185">Reference proteome</keyword>
<evidence type="ECO:0000313" key="2">
    <source>
        <dbReference type="Proteomes" id="UP001549146"/>
    </source>
</evidence>